<dbReference type="EMBL" id="CABFOC020000035">
    <property type="protein sequence ID" value="CAH0049892.1"/>
    <property type="molecule type" value="Genomic_DNA"/>
</dbReference>
<evidence type="ECO:0000313" key="13">
    <source>
        <dbReference type="Proteomes" id="UP000775872"/>
    </source>
</evidence>
<evidence type="ECO:0000256" key="8">
    <source>
        <dbReference type="RuleBase" id="RU003827"/>
    </source>
</evidence>
<dbReference type="InterPro" id="IPR009038">
    <property type="entry name" value="GOLD_dom"/>
</dbReference>
<evidence type="ECO:0000256" key="4">
    <source>
        <dbReference type="ARBA" id="ARBA00022729"/>
    </source>
</evidence>
<keyword evidence="6 9" id="KW-0472">Membrane</keyword>
<dbReference type="GO" id="GO:0012505">
    <property type="term" value="C:endomembrane system"/>
    <property type="evidence" value="ECO:0007669"/>
    <property type="project" value="UniProtKB-SubCell"/>
</dbReference>
<accession>A0A9N9Z5V3</accession>
<dbReference type="Pfam" id="PF01105">
    <property type="entry name" value="EMP24_GP25L"/>
    <property type="match status" value="1"/>
</dbReference>
<dbReference type="SMART" id="SM01190">
    <property type="entry name" value="EMP24_GP25L"/>
    <property type="match status" value="1"/>
</dbReference>
<dbReference type="OrthoDB" id="62956at2759"/>
<feature type="transmembrane region" description="Helical" evidence="9">
    <location>
        <begin position="174"/>
        <end position="194"/>
    </location>
</feature>
<comment type="similarity">
    <text evidence="2 8">Belongs to the EMP24/GP25L family.</text>
</comment>
<organism evidence="12 13">
    <name type="scientific">Clonostachys solani</name>
    <dbReference type="NCBI Taxonomy" id="160281"/>
    <lineage>
        <taxon>Eukaryota</taxon>
        <taxon>Fungi</taxon>
        <taxon>Dikarya</taxon>
        <taxon>Ascomycota</taxon>
        <taxon>Pezizomycotina</taxon>
        <taxon>Sordariomycetes</taxon>
        <taxon>Hypocreomycetidae</taxon>
        <taxon>Hypocreales</taxon>
        <taxon>Bionectriaceae</taxon>
        <taxon>Clonostachys</taxon>
    </lineage>
</organism>
<evidence type="ECO:0000256" key="3">
    <source>
        <dbReference type="ARBA" id="ARBA00022692"/>
    </source>
</evidence>
<name>A0A9N9Z5V3_9HYPO</name>
<dbReference type="PANTHER" id="PTHR22811">
    <property type="entry name" value="TRANSMEMBRANE EMP24 DOMAIN-CONTAINING PROTEIN"/>
    <property type="match status" value="1"/>
</dbReference>
<dbReference type="SUPFAM" id="SSF101576">
    <property type="entry name" value="Supernatant protein factor (SPF), C-terminal domain"/>
    <property type="match status" value="1"/>
</dbReference>
<keyword evidence="5 9" id="KW-1133">Transmembrane helix</keyword>
<feature type="signal peptide" evidence="10">
    <location>
        <begin position="1"/>
        <end position="22"/>
    </location>
</feature>
<dbReference type="Proteomes" id="UP000775872">
    <property type="component" value="Unassembled WGS sequence"/>
</dbReference>
<feature type="domain" description="GOLD" evidence="11">
    <location>
        <begin position="32"/>
        <end position="119"/>
    </location>
</feature>
<proteinExistence type="inferred from homology"/>
<evidence type="ECO:0000256" key="6">
    <source>
        <dbReference type="ARBA" id="ARBA00023136"/>
    </source>
</evidence>
<dbReference type="InterPro" id="IPR036598">
    <property type="entry name" value="GOLD_dom_sf"/>
</dbReference>
<evidence type="ECO:0000256" key="5">
    <source>
        <dbReference type="ARBA" id="ARBA00022989"/>
    </source>
</evidence>
<feature type="chain" id="PRO_5040359009" description="GOLD domain-containing protein" evidence="10">
    <location>
        <begin position="23"/>
        <end position="204"/>
    </location>
</feature>
<reference evidence="13" key="1">
    <citation type="submission" date="2019-06" db="EMBL/GenBank/DDBJ databases">
        <authorList>
            <person name="Broberg M."/>
        </authorList>
    </citation>
    <scope>NUCLEOTIDE SEQUENCE [LARGE SCALE GENOMIC DNA]</scope>
</reference>
<keyword evidence="4 10" id="KW-0732">Signal</keyword>
<comment type="caution">
    <text evidence="12">The sequence shown here is derived from an EMBL/GenBank/DDBJ whole genome shotgun (WGS) entry which is preliminary data.</text>
</comment>
<dbReference type="GO" id="GO:0016020">
    <property type="term" value="C:membrane"/>
    <property type="evidence" value="ECO:0007669"/>
    <property type="project" value="UniProtKB-SubCell"/>
</dbReference>
<evidence type="ECO:0000256" key="2">
    <source>
        <dbReference type="ARBA" id="ARBA00007104"/>
    </source>
</evidence>
<dbReference type="PROSITE" id="PS50866">
    <property type="entry name" value="GOLD"/>
    <property type="match status" value="1"/>
</dbReference>
<evidence type="ECO:0000256" key="7">
    <source>
        <dbReference type="ARBA" id="ARBA00037847"/>
    </source>
</evidence>
<evidence type="ECO:0000256" key="9">
    <source>
        <dbReference type="SAM" id="Phobius"/>
    </source>
</evidence>
<reference evidence="12 13" key="2">
    <citation type="submission" date="2021-10" db="EMBL/GenBank/DDBJ databases">
        <authorList>
            <person name="Piombo E."/>
        </authorList>
    </citation>
    <scope>NUCLEOTIDE SEQUENCE [LARGE SCALE GENOMIC DNA]</scope>
</reference>
<evidence type="ECO:0000256" key="1">
    <source>
        <dbReference type="ARBA" id="ARBA00004479"/>
    </source>
</evidence>
<dbReference type="AlphaFoldDB" id="A0A9N9Z5V3"/>
<protein>
    <recommendedName>
        <fullName evidence="11">GOLD domain-containing protein</fullName>
    </recommendedName>
</protein>
<evidence type="ECO:0000259" key="11">
    <source>
        <dbReference type="PROSITE" id="PS50866"/>
    </source>
</evidence>
<comment type="subcellular location">
    <subcellularLocation>
        <location evidence="7">Endomembrane system</location>
        <topology evidence="7">Single-pass membrane protein</topology>
    </subcellularLocation>
    <subcellularLocation>
        <location evidence="1 8">Membrane</location>
        <topology evidence="1 8">Single-pass type I membrane protein</topology>
    </subcellularLocation>
</comment>
<sequence length="204" mass="23174">MHFLSAAKSLLLGAVAFQTAVAHNIALGSHGVECFHETLHKDDTMTVTFLVGDREFGSAGNLEIDFWIINPANQYEVNEKSVTSGDHSFTAQHDGKYGYCFGNQHWGANTKEVSFNVHGIVYVSESDALADPLEKEVRQLSDLLDQVKDEQQYIVIRERTHRNTAESTNGRVKWWNLFVIGIVVGESLFQVWWLRRFFEVKRVV</sequence>
<gene>
    <name evidence="12" type="ORF">CSOL1703_00001854</name>
</gene>
<keyword evidence="3 8" id="KW-0812">Transmembrane</keyword>
<evidence type="ECO:0000313" key="12">
    <source>
        <dbReference type="EMBL" id="CAH0049892.1"/>
    </source>
</evidence>
<dbReference type="InterPro" id="IPR015720">
    <property type="entry name" value="Emp24-like"/>
</dbReference>
<evidence type="ECO:0000256" key="10">
    <source>
        <dbReference type="SAM" id="SignalP"/>
    </source>
</evidence>
<keyword evidence="13" id="KW-1185">Reference proteome</keyword>